<feature type="domain" description="HAMP" evidence="7">
    <location>
        <begin position="320"/>
        <end position="372"/>
    </location>
</feature>
<dbReference type="EMBL" id="JACOPH010000024">
    <property type="protein sequence ID" value="MBC5715539.1"/>
    <property type="molecule type" value="Genomic_DNA"/>
</dbReference>
<gene>
    <name evidence="8" type="ORF">H8S17_15340</name>
</gene>
<dbReference type="Gene3D" id="1.10.287.950">
    <property type="entry name" value="Methyl-accepting chemotaxis protein"/>
    <property type="match status" value="1"/>
</dbReference>
<protein>
    <submittedName>
        <fullName evidence="8">Methyl-accepting chemotaxis protein</fullName>
    </submittedName>
</protein>
<dbReference type="Proteomes" id="UP000606720">
    <property type="component" value="Unassembled WGS sequence"/>
</dbReference>
<evidence type="ECO:0000259" key="6">
    <source>
        <dbReference type="PROSITE" id="PS50111"/>
    </source>
</evidence>
<feature type="transmembrane region" description="Helical" evidence="5">
    <location>
        <begin position="300"/>
        <end position="322"/>
    </location>
</feature>
<dbReference type="PANTHER" id="PTHR32089">
    <property type="entry name" value="METHYL-ACCEPTING CHEMOTAXIS PROTEIN MCPB"/>
    <property type="match status" value="1"/>
</dbReference>
<dbReference type="InterPro" id="IPR003660">
    <property type="entry name" value="HAMP_dom"/>
</dbReference>
<evidence type="ECO:0000313" key="8">
    <source>
        <dbReference type="EMBL" id="MBC5715539.1"/>
    </source>
</evidence>
<dbReference type="Pfam" id="PF00015">
    <property type="entry name" value="MCPsignal"/>
    <property type="match status" value="1"/>
</dbReference>
<dbReference type="InterPro" id="IPR004089">
    <property type="entry name" value="MCPsignal_dom"/>
</dbReference>
<dbReference type="SMART" id="SM00283">
    <property type="entry name" value="MA"/>
    <property type="match status" value="1"/>
</dbReference>
<dbReference type="Gene3D" id="3.30.450.20">
    <property type="entry name" value="PAS domain"/>
    <property type="match status" value="1"/>
</dbReference>
<dbReference type="PROSITE" id="PS50111">
    <property type="entry name" value="CHEMOTAXIS_TRANSDUC_2"/>
    <property type="match status" value="1"/>
</dbReference>
<feature type="transmembrane region" description="Helical" evidence="5">
    <location>
        <begin position="12"/>
        <end position="35"/>
    </location>
</feature>
<dbReference type="AlphaFoldDB" id="A0A923RWS4"/>
<organism evidence="8 9">
    <name type="scientific">Roseburia zhanii</name>
    <dbReference type="NCBI Taxonomy" id="2763064"/>
    <lineage>
        <taxon>Bacteria</taxon>
        <taxon>Bacillati</taxon>
        <taxon>Bacillota</taxon>
        <taxon>Clostridia</taxon>
        <taxon>Lachnospirales</taxon>
        <taxon>Lachnospiraceae</taxon>
        <taxon>Roseburia</taxon>
    </lineage>
</organism>
<evidence type="ECO:0000259" key="7">
    <source>
        <dbReference type="PROSITE" id="PS50885"/>
    </source>
</evidence>
<dbReference type="PROSITE" id="PS50885">
    <property type="entry name" value="HAMP"/>
    <property type="match status" value="1"/>
</dbReference>
<comment type="caution">
    <text evidence="8">The sequence shown here is derived from an EMBL/GenBank/DDBJ whole genome shotgun (WGS) entry which is preliminary data.</text>
</comment>
<dbReference type="GO" id="GO:0016020">
    <property type="term" value="C:membrane"/>
    <property type="evidence" value="ECO:0007669"/>
    <property type="project" value="InterPro"/>
</dbReference>
<dbReference type="CDD" id="cd18774">
    <property type="entry name" value="PDC2_HK_sensor"/>
    <property type="match status" value="1"/>
</dbReference>
<feature type="coiled-coil region" evidence="4">
    <location>
        <begin position="588"/>
        <end position="615"/>
    </location>
</feature>
<accession>A0A923RWS4</accession>
<reference evidence="8" key="1">
    <citation type="submission" date="2020-08" db="EMBL/GenBank/DDBJ databases">
        <title>Genome public.</title>
        <authorList>
            <person name="Liu C."/>
            <person name="Sun Q."/>
        </authorList>
    </citation>
    <scope>NUCLEOTIDE SEQUENCE</scope>
    <source>
        <strain evidence="8">BX1005</strain>
    </source>
</reference>
<keyword evidence="5" id="KW-0472">Membrane</keyword>
<keyword evidence="9" id="KW-1185">Reference proteome</keyword>
<evidence type="ECO:0000256" key="3">
    <source>
        <dbReference type="PROSITE-ProRule" id="PRU00284"/>
    </source>
</evidence>
<evidence type="ECO:0000256" key="5">
    <source>
        <dbReference type="SAM" id="Phobius"/>
    </source>
</evidence>
<dbReference type="RefSeq" id="WP_186867833.1">
    <property type="nucleotide sequence ID" value="NZ_JACOPH010000024.1"/>
</dbReference>
<evidence type="ECO:0000256" key="1">
    <source>
        <dbReference type="ARBA" id="ARBA00023224"/>
    </source>
</evidence>
<keyword evidence="4" id="KW-0175">Coiled coil</keyword>
<evidence type="ECO:0000313" key="9">
    <source>
        <dbReference type="Proteomes" id="UP000606720"/>
    </source>
</evidence>
<comment type="similarity">
    <text evidence="2">Belongs to the methyl-accepting chemotaxis (MCP) protein family.</text>
</comment>
<keyword evidence="5" id="KW-0812">Transmembrane</keyword>
<evidence type="ECO:0000256" key="4">
    <source>
        <dbReference type="SAM" id="Coils"/>
    </source>
</evidence>
<sequence length="677" mass="73508">MKKNNKAKPINLKLQIVIGFIIPIFIVIFVGVSAYNKAETGLIETYETSTCTSIEMASQLIDFGLKNLTSTAIEISSNSDFLGYVAGTESLDSVQSMNDLKSTLLMKQLSNDFIQNVHVIPNSSSICLSTAKINVFKGEDSYNDICKEFESQCSAIESAKKWGSSHSELDNLFGLNTDDYAGFLCTVSSYKNTLILTDVSTQKITDILSEISLGENSVIAYQTQDGKEISIGSDSFTFNDKEYAQNAFASEDISGRSYVEENGKEYLYMYSKCATNGAMISAIVPKSIITAEADSIRNTVIGYVVLACIIVGIIGMAILLGLQRNLKRITSGLVKASQGDLTVDLGLSGKSEFATLAKHVMETVRNTKTLISSVQNTTQDVSSSSANVGKVTDVISDSADAISDALEEINSGMSQEANDAEECLLKMDALSGKILRTSDKISEVESLAVSTQEMAQNGSQSMERLIAHSVETFQITATVNEKVDKLIEHSMQIEEFVKNINDIADQTTLLSLNASIEAARAGEMGRGFTVVAEEIKKLSENSMESAKAIEDLVSQIHIMTDDTKAATLKSQSIVEDQQTQVEATKQMFLDMNQMIEQLINNMNDAIQEISAMDADRADTLNAIQNISGVIEETLASTTLVSERIKEQVSIMEGLATATNQLNDNTNELNEAVGKFTV</sequence>
<dbReference type="PANTHER" id="PTHR32089:SF112">
    <property type="entry name" value="LYSOZYME-LIKE PROTEIN-RELATED"/>
    <property type="match status" value="1"/>
</dbReference>
<proteinExistence type="inferred from homology"/>
<name>A0A923RWS4_9FIRM</name>
<evidence type="ECO:0000256" key="2">
    <source>
        <dbReference type="ARBA" id="ARBA00029447"/>
    </source>
</evidence>
<dbReference type="GO" id="GO:0007165">
    <property type="term" value="P:signal transduction"/>
    <property type="evidence" value="ECO:0007669"/>
    <property type="project" value="UniProtKB-KW"/>
</dbReference>
<keyword evidence="5" id="KW-1133">Transmembrane helix</keyword>
<feature type="domain" description="Methyl-accepting transducer" evidence="6">
    <location>
        <begin position="391"/>
        <end position="641"/>
    </location>
</feature>
<keyword evidence="1 3" id="KW-0807">Transducer</keyword>
<dbReference type="SUPFAM" id="SSF58104">
    <property type="entry name" value="Methyl-accepting chemotaxis protein (MCP) signaling domain"/>
    <property type="match status" value="1"/>
</dbReference>